<organism evidence="2 3">
    <name type="scientific">Pyrrhoderma noxium</name>
    <dbReference type="NCBI Taxonomy" id="2282107"/>
    <lineage>
        <taxon>Eukaryota</taxon>
        <taxon>Fungi</taxon>
        <taxon>Dikarya</taxon>
        <taxon>Basidiomycota</taxon>
        <taxon>Agaricomycotina</taxon>
        <taxon>Agaricomycetes</taxon>
        <taxon>Hymenochaetales</taxon>
        <taxon>Hymenochaetaceae</taxon>
        <taxon>Pyrrhoderma</taxon>
    </lineage>
</organism>
<dbReference type="PANTHER" id="PTHR43147">
    <property type="entry name" value="PROTEIN TAS"/>
    <property type="match status" value="1"/>
</dbReference>
<evidence type="ECO:0000313" key="3">
    <source>
        <dbReference type="Proteomes" id="UP000217199"/>
    </source>
</evidence>
<dbReference type="Gene3D" id="3.20.20.100">
    <property type="entry name" value="NADP-dependent oxidoreductase domain"/>
    <property type="match status" value="1"/>
</dbReference>
<evidence type="ECO:0000313" key="2">
    <source>
        <dbReference type="EMBL" id="PAV15969.1"/>
    </source>
</evidence>
<dbReference type="AlphaFoldDB" id="A0A286U8W1"/>
<dbReference type="InterPro" id="IPR036812">
    <property type="entry name" value="NAD(P)_OxRdtase_dom_sf"/>
</dbReference>
<dbReference type="GO" id="GO:0016491">
    <property type="term" value="F:oxidoreductase activity"/>
    <property type="evidence" value="ECO:0007669"/>
    <property type="project" value="InterPro"/>
</dbReference>
<dbReference type="Pfam" id="PF00248">
    <property type="entry name" value="Aldo_ket_red"/>
    <property type="match status" value="1"/>
</dbReference>
<evidence type="ECO:0000259" key="1">
    <source>
        <dbReference type="Pfam" id="PF00248"/>
    </source>
</evidence>
<sequence>MMETFQLGPFTVPRLFVGLWQLSSNAWGTAPVGKIRTEMRRHIEEGFIAFDMVTVTSDHYGSAELLFGEFRAGLPNPDEVVGATKWCVFRPTVPTRAVVEAAVKERLVRMRGRSVDVLQFHWQDYNDKGYLEALRHLRDLQSEGVIKAIGLCNFDSIRTDEICTHLGTGAIVSNQVQFSLIDTRPLHGMGHVCEKHGIKLLTYGTLCGGFLSDEWLGKPEPEAYQGSITPSQRKYLDMIVKAWGNWELFQSLLQILRDIGNKHGGVSIANVATRWVLEHKFVGAVIVGTRMGIAAHTEDNQRVFNFNLTEGDKQAIEALLDQSNGRRLITSIGDCGAEYR</sequence>
<accession>A0A286U8W1</accession>
<gene>
    <name evidence="2" type="ORF">PNOK_0882700</name>
</gene>
<dbReference type="InterPro" id="IPR023210">
    <property type="entry name" value="NADP_OxRdtase_dom"/>
</dbReference>
<protein>
    <submittedName>
        <fullName evidence="2">Aldo keto reductase</fullName>
    </submittedName>
</protein>
<feature type="domain" description="NADP-dependent oxidoreductase" evidence="1">
    <location>
        <begin position="15"/>
        <end position="320"/>
    </location>
</feature>
<dbReference type="PANTHER" id="PTHR43147:SF2">
    <property type="entry name" value="NADP-DEPENDENT OXIDOREDUCTASE DOMAIN-CONTAINING PROTEIN"/>
    <property type="match status" value="1"/>
</dbReference>
<dbReference type="InterPro" id="IPR018170">
    <property type="entry name" value="Aldo/ket_reductase_CS"/>
</dbReference>
<reference evidence="2 3" key="1">
    <citation type="journal article" date="2017" name="Mol. Ecol.">
        <title>Comparative and population genomic landscape of Phellinus noxius: A hypervariable fungus causing root rot in trees.</title>
        <authorList>
            <person name="Chung C.L."/>
            <person name="Lee T.J."/>
            <person name="Akiba M."/>
            <person name="Lee H.H."/>
            <person name="Kuo T.H."/>
            <person name="Liu D."/>
            <person name="Ke H.M."/>
            <person name="Yokoi T."/>
            <person name="Roa M.B."/>
            <person name="Lu M.J."/>
            <person name="Chang Y.Y."/>
            <person name="Ann P.J."/>
            <person name="Tsai J.N."/>
            <person name="Chen C.Y."/>
            <person name="Tzean S.S."/>
            <person name="Ota Y."/>
            <person name="Hattori T."/>
            <person name="Sahashi N."/>
            <person name="Liou R.F."/>
            <person name="Kikuchi T."/>
            <person name="Tsai I.J."/>
        </authorList>
    </citation>
    <scope>NUCLEOTIDE SEQUENCE [LARGE SCALE GENOMIC DNA]</scope>
    <source>
        <strain evidence="2 3">FFPRI411160</strain>
    </source>
</reference>
<keyword evidence="3" id="KW-1185">Reference proteome</keyword>
<dbReference type="STRING" id="2282107.A0A286U8W1"/>
<proteinExistence type="predicted"/>
<dbReference type="SUPFAM" id="SSF51430">
    <property type="entry name" value="NAD(P)-linked oxidoreductase"/>
    <property type="match status" value="1"/>
</dbReference>
<dbReference type="InParanoid" id="A0A286U8W1"/>
<dbReference type="CDD" id="cd19101">
    <property type="entry name" value="AKR_unchar"/>
    <property type="match status" value="1"/>
</dbReference>
<dbReference type="OrthoDB" id="686384at2759"/>
<dbReference type="PROSITE" id="PS00062">
    <property type="entry name" value="ALDOKETO_REDUCTASE_2"/>
    <property type="match status" value="1"/>
</dbReference>
<dbReference type="EMBL" id="NBII01000009">
    <property type="protein sequence ID" value="PAV15969.1"/>
    <property type="molecule type" value="Genomic_DNA"/>
</dbReference>
<dbReference type="Proteomes" id="UP000217199">
    <property type="component" value="Unassembled WGS sequence"/>
</dbReference>
<name>A0A286U8W1_9AGAM</name>
<comment type="caution">
    <text evidence="2">The sequence shown here is derived from an EMBL/GenBank/DDBJ whole genome shotgun (WGS) entry which is preliminary data.</text>
</comment>